<evidence type="ECO:0000259" key="21">
    <source>
        <dbReference type="PROSITE" id="PS51385"/>
    </source>
</evidence>
<dbReference type="Gene3D" id="3.40.50.10260">
    <property type="entry name" value="YjeF N-terminal domain"/>
    <property type="match status" value="1"/>
</dbReference>
<comment type="catalytic activity">
    <reaction evidence="16 17 19">
        <text>(6S)-NADPHX + ADP = AMP + phosphate + NADPH + H(+)</text>
        <dbReference type="Rhea" id="RHEA:32235"/>
        <dbReference type="ChEBI" id="CHEBI:15378"/>
        <dbReference type="ChEBI" id="CHEBI:43474"/>
        <dbReference type="ChEBI" id="CHEBI:57783"/>
        <dbReference type="ChEBI" id="CHEBI:64076"/>
        <dbReference type="ChEBI" id="CHEBI:456215"/>
        <dbReference type="ChEBI" id="CHEBI:456216"/>
        <dbReference type="EC" id="4.2.1.136"/>
    </reaction>
</comment>
<evidence type="ECO:0000256" key="3">
    <source>
        <dbReference type="ARBA" id="ARBA00006001"/>
    </source>
</evidence>
<keyword evidence="5 18" id="KW-0479">Metal-binding</keyword>
<dbReference type="EC" id="5.1.99.6" evidence="19"/>
<dbReference type="SUPFAM" id="SSF53613">
    <property type="entry name" value="Ribokinase-like"/>
    <property type="match status" value="1"/>
</dbReference>
<comment type="similarity">
    <text evidence="18">Belongs to the NnrE/AIBP family.</text>
</comment>
<comment type="function">
    <text evidence="18">Catalyzes the epimerization of the S- and R-forms of NAD(P)HX, a damaged form of NAD(P)H that is a result of enzymatic or heat-dependent hydration. This is a prerequisite for the S-specific NAD(P)H-hydrate dehydratase to allow the repair of both epimers of NAD(P)HX.</text>
</comment>
<dbReference type="InterPro" id="IPR004443">
    <property type="entry name" value="YjeF_N_dom"/>
</dbReference>
<evidence type="ECO:0000256" key="14">
    <source>
        <dbReference type="ARBA" id="ARBA00025153"/>
    </source>
</evidence>
<feature type="binding site" evidence="17">
    <location>
        <position position="320"/>
    </location>
    <ligand>
        <name>(6S)-NADPHX</name>
        <dbReference type="ChEBI" id="CHEBI:64076"/>
    </ligand>
</feature>
<dbReference type="InterPro" id="IPR000631">
    <property type="entry name" value="CARKD"/>
</dbReference>
<evidence type="ECO:0000256" key="18">
    <source>
        <dbReference type="HAMAP-Rule" id="MF_01966"/>
    </source>
</evidence>
<feature type="domain" description="YjeF C-terminal" evidence="20">
    <location>
        <begin position="224"/>
        <end position="492"/>
    </location>
</feature>
<feature type="binding site" evidence="18">
    <location>
        <position position="124"/>
    </location>
    <ligand>
        <name>K(+)</name>
        <dbReference type="ChEBI" id="CHEBI:29103"/>
    </ligand>
</feature>
<dbReference type="HAMAP" id="MF_01965">
    <property type="entry name" value="NADHX_dehydratase"/>
    <property type="match status" value="1"/>
</dbReference>
<accession>A0A2P6M712</accession>
<organism evidence="22 23">
    <name type="scientific">Arenimonas caeni</name>
    <dbReference type="NCBI Taxonomy" id="2058085"/>
    <lineage>
        <taxon>Bacteria</taxon>
        <taxon>Pseudomonadati</taxon>
        <taxon>Pseudomonadota</taxon>
        <taxon>Gammaproteobacteria</taxon>
        <taxon>Lysobacterales</taxon>
        <taxon>Lysobacteraceae</taxon>
        <taxon>Arenimonas</taxon>
    </lineage>
</organism>
<dbReference type="InterPro" id="IPR029056">
    <property type="entry name" value="Ribokinase-like"/>
</dbReference>
<keyword evidence="11 18" id="KW-0413">Isomerase</keyword>
<dbReference type="EMBL" id="PVLF01000017">
    <property type="protein sequence ID" value="PRH81794.1"/>
    <property type="molecule type" value="Genomic_DNA"/>
</dbReference>
<evidence type="ECO:0000256" key="4">
    <source>
        <dbReference type="ARBA" id="ARBA00009524"/>
    </source>
</evidence>
<gene>
    <name evidence="18" type="primary">nnrE</name>
    <name evidence="17" type="synonym">nnrD</name>
    <name evidence="22" type="ORF">C6N40_10395</name>
</gene>
<dbReference type="CDD" id="cd01171">
    <property type="entry name" value="YXKO-related"/>
    <property type="match status" value="1"/>
</dbReference>
<keyword evidence="23" id="KW-1185">Reference proteome</keyword>
<dbReference type="GO" id="GO:0052855">
    <property type="term" value="F:ADP-dependent NAD(P)H-hydrate dehydratase activity"/>
    <property type="evidence" value="ECO:0007669"/>
    <property type="project" value="UniProtKB-UniRule"/>
</dbReference>
<dbReference type="GO" id="GO:0110051">
    <property type="term" value="P:metabolite repair"/>
    <property type="evidence" value="ECO:0007669"/>
    <property type="project" value="TreeGrafter"/>
</dbReference>
<comment type="catalytic activity">
    <reaction evidence="2 18 19">
        <text>(6R)-NADPHX = (6S)-NADPHX</text>
        <dbReference type="Rhea" id="RHEA:32227"/>
        <dbReference type="ChEBI" id="CHEBI:64076"/>
        <dbReference type="ChEBI" id="CHEBI:64077"/>
        <dbReference type="EC" id="5.1.99.6"/>
    </reaction>
</comment>
<sequence>MADMLPLYRAAQVRAMDRRAIEQLGVPAWELMQRAGAAAWRLLRGSWPQARRIGVACGPGNNGGDGYVLARLARAEGFEVHVVSPPGAHPRRDPARKALAAWREAGGRVESFDGMLPEVDVWVDAIYGIGLARAPSDAVRSLIERINASHRPVLALDVPSGLDADTGHAPGIVVEARLTLSFIAPKQGLYTGMARDVDGDVRVDRLDLPPIDTTAEPPSAWLVRDTDLSAWLAPRHANAHKGEHGHVLCVGGELGMGGAVRLCAEAALRTGVGLASVATRSAGVAALVAARPEAMTHAVEDSAALAPLLGRATVVAVGPGLGQGAWGRALLGAAVACGKPLVLDADALNLLAAAPRPVPQAILTPHPGEAGRLLGMSTADVQADRYAAASALATRYQAVVVLKGAGTVVAAPARVPVVIGAGNPGMATGGMGDVLSGVVAALLAQHLPPFEAAVAGALLHAAAGDAAARVDGERGLLPSDLFPHLRRLANPAWN</sequence>
<dbReference type="RefSeq" id="WP_106990960.1">
    <property type="nucleotide sequence ID" value="NZ_KZ679094.1"/>
</dbReference>
<evidence type="ECO:0000256" key="12">
    <source>
        <dbReference type="ARBA" id="ARBA00023239"/>
    </source>
</evidence>
<feature type="binding site" evidence="17">
    <location>
        <position position="432"/>
    </location>
    <ligand>
        <name>AMP</name>
        <dbReference type="ChEBI" id="CHEBI:456215"/>
    </ligand>
</feature>
<feature type="binding site" evidence="17">
    <location>
        <position position="366"/>
    </location>
    <ligand>
        <name>(6S)-NADPHX</name>
        <dbReference type="ChEBI" id="CHEBI:64076"/>
    </ligand>
</feature>
<dbReference type="EC" id="4.2.1.136" evidence="19"/>
<dbReference type="InterPro" id="IPR017953">
    <property type="entry name" value="Carbohydrate_kinase_pred_CS"/>
</dbReference>
<comment type="catalytic activity">
    <reaction evidence="15 17 19">
        <text>(6S)-NADHX + ADP = AMP + phosphate + NADH + H(+)</text>
        <dbReference type="Rhea" id="RHEA:32223"/>
        <dbReference type="ChEBI" id="CHEBI:15378"/>
        <dbReference type="ChEBI" id="CHEBI:43474"/>
        <dbReference type="ChEBI" id="CHEBI:57945"/>
        <dbReference type="ChEBI" id="CHEBI:64074"/>
        <dbReference type="ChEBI" id="CHEBI:456215"/>
        <dbReference type="ChEBI" id="CHEBI:456216"/>
        <dbReference type="EC" id="4.2.1.136"/>
    </reaction>
</comment>
<dbReference type="Pfam" id="PF03853">
    <property type="entry name" value="YjeF_N"/>
    <property type="match status" value="1"/>
</dbReference>
<evidence type="ECO:0000313" key="22">
    <source>
        <dbReference type="EMBL" id="PRH81794.1"/>
    </source>
</evidence>
<dbReference type="PANTHER" id="PTHR12592">
    <property type="entry name" value="ATP-DEPENDENT (S)-NAD(P)H-HYDRATE DEHYDRATASE FAMILY MEMBER"/>
    <property type="match status" value="1"/>
</dbReference>
<dbReference type="Pfam" id="PF01256">
    <property type="entry name" value="Carb_kinase"/>
    <property type="match status" value="1"/>
</dbReference>
<feature type="binding site" evidence="17">
    <location>
        <begin position="403"/>
        <end position="407"/>
    </location>
    <ligand>
        <name>AMP</name>
        <dbReference type="ChEBI" id="CHEBI:456215"/>
    </ligand>
</feature>
<dbReference type="PANTHER" id="PTHR12592:SF0">
    <property type="entry name" value="ATP-DEPENDENT (S)-NAD(P)H-HYDRATE DEHYDRATASE"/>
    <property type="match status" value="1"/>
</dbReference>
<evidence type="ECO:0000256" key="19">
    <source>
        <dbReference type="PIRNR" id="PIRNR017184"/>
    </source>
</evidence>
<dbReference type="NCBIfam" id="TIGR00197">
    <property type="entry name" value="yjeF_nterm"/>
    <property type="match status" value="1"/>
</dbReference>
<comment type="similarity">
    <text evidence="4 19">In the C-terminal section; belongs to the NnrD/CARKD family.</text>
</comment>
<evidence type="ECO:0000256" key="13">
    <source>
        <dbReference type="ARBA" id="ARBA00023268"/>
    </source>
</evidence>
<evidence type="ECO:0000256" key="7">
    <source>
        <dbReference type="ARBA" id="ARBA00022840"/>
    </source>
</evidence>
<evidence type="ECO:0000256" key="6">
    <source>
        <dbReference type="ARBA" id="ARBA00022741"/>
    </source>
</evidence>
<evidence type="ECO:0000256" key="16">
    <source>
        <dbReference type="ARBA" id="ARBA00049209"/>
    </source>
</evidence>
<reference evidence="22 23" key="1">
    <citation type="submission" date="2018-03" db="EMBL/GenBank/DDBJ databases">
        <title>Arenimonas caeni sp. nov., isolated from activated sludge.</title>
        <authorList>
            <person name="Liu H."/>
        </authorList>
    </citation>
    <scope>NUCLEOTIDE SEQUENCE [LARGE SCALE GENOMIC DNA]</scope>
    <source>
        <strain evidence="23">z29</strain>
    </source>
</reference>
<dbReference type="PROSITE" id="PS01050">
    <property type="entry name" value="YJEF_C_2"/>
    <property type="match status" value="1"/>
</dbReference>
<feature type="binding site" evidence="17">
    <location>
        <position position="433"/>
    </location>
    <ligand>
        <name>(6S)-NADPHX</name>
        <dbReference type="ChEBI" id="CHEBI:64076"/>
    </ligand>
</feature>
<keyword evidence="6 17" id="KW-0547">Nucleotide-binding</keyword>
<protein>
    <recommendedName>
        <fullName evidence="19">Bifunctional NAD(P)H-hydrate repair enzyme</fullName>
    </recommendedName>
    <alternativeName>
        <fullName evidence="19">Nicotinamide nucleotide repair protein</fullName>
    </alternativeName>
    <domain>
        <recommendedName>
            <fullName evidence="19">ADP-dependent (S)-NAD(P)H-hydrate dehydratase</fullName>
            <ecNumber evidence="19">4.2.1.136</ecNumber>
        </recommendedName>
        <alternativeName>
            <fullName evidence="19">ADP-dependent NAD(P)HX dehydratase</fullName>
        </alternativeName>
    </domain>
    <domain>
        <recommendedName>
            <fullName evidence="19">NAD(P)H-hydrate epimerase</fullName>
            <ecNumber evidence="19">5.1.99.6</ecNumber>
        </recommendedName>
    </domain>
</protein>
<dbReference type="Proteomes" id="UP000241736">
    <property type="component" value="Unassembled WGS sequence"/>
</dbReference>
<dbReference type="SUPFAM" id="SSF64153">
    <property type="entry name" value="YjeF N-terminal domain-like"/>
    <property type="match status" value="1"/>
</dbReference>
<dbReference type="GO" id="GO:0046872">
    <property type="term" value="F:metal ion binding"/>
    <property type="evidence" value="ECO:0007669"/>
    <property type="project" value="UniProtKB-UniRule"/>
</dbReference>
<dbReference type="AlphaFoldDB" id="A0A2P6M712"/>
<dbReference type="GO" id="GO:0046496">
    <property type="term" value="P:nicotinamide nucleotide metabolic process"/>
    <property type="evidence" value="ECO:0007669"/>
    <property type="project" value="UniProtKB-UniRule"/>
</dbReference>
<dbReference type="PROSITE" id="PS51383">
    <property type="entry name" value="YJEF_C_3"/>
    <property type="match status" value="1"/>
</dbReference>
<evidence type="ECO:0000256" key="2">
    <source>
        <dbReference type="ARBA" id="ARBA00000909"/>
    </source>
</evidence>
<keyword evidence="13" id="KW-0511">Multifunctional enzyme</keyword>
<comment type="subunit">
    <text evidence="17">Homotetramer.</text>
</comment>
<evidence type="ECO:0000256" key="9">
    <source>
        <dbReference type="ARBA" id="ARBA00022958"/>
    </source>
</evidence>
<feature type="binding site" evidence="18">
    <location>
        <begin position="61"/>
        <end position="65"/>
    </location>
    <ligand>
        <name>(6S)-NADPHX</name>
        <dbReference type="ChEBI" id="CHEBI:64076"/>
    </ligand>
</feature>
<keyword evidence="9 18" id="KW-0630">Potassium</keyword>
<evidence type="ECO:0000256" key="8">
    <source>
        <dbReference type="ARBA" id="ARBA00022857"/>
    </source>
</evidence>
<keyword evidence="8 17" id="KW-0521">NADP</keyword>
<comment type="cofactor">
    <cofactor evidence="18 19">
        <name>K(+)</name>
        <dbReference type="ChEBI" id="CHEBI:29103"/>
    </cofactor>
    <text evidence="18 19">Binds 1 potassium ion per subunit.</text>
</comment>
<feature type="binding site" evidence="18">
    <location>
        <position position="62"/>
    </location>
    <ligand>
        <name>K(+)</name>
        <dbReference type="ChEBI" id="CHEBI:29103"/>
    </ligand>
</feature>
<feature type="domain" description="YjeF N-terminal" evidence="21">
    <location>
        <begin position="13"/>
        <end position="214"/>
    </location>
</feature>
<name>A0A2P6M712_9GAMM</name>
<comment type="caution">
    <text evidence="22">The sequence shown here is derived from an EMBL/GenBank/DDBJ whole genome shotgun (WGS) entry which is preliminary data.</text>
</comment>
<dbReference type="InterPro" id="IPR036652">
    <property type="entry name" value="YjeF_N_dom_sf"/>
</dbReference>
<dbReference type="GO" id="GO:0005524">
    <property type="term" value="F:ATP binding"/>
    <property type="evidence" value="ECO:0007669"/>
    <property type="project" value="UniProtKB-UniRule"/>
</dbReference>
<proteinExistence type="inferred from homology"/>
<dbReference type="PROSITE" id="PS51385">
    <property type="entry name" value="YJEF_N"/>
    <property type="match status" value="1"/>
</dbReference>
<dbReference type="OrthoDB" id="9806925at2"/>
<evidence type="ECO:0000256" key="17">
    <source>
        <dbReference type="HAMAP-Rule" id="MF_01965"/>
    </source>
</evidence>
<comment type="function">
    <text evidence="14 19">Bifunctional enzyme that catalyzes the epimerization of the S- and R-forms of NAD(P)HX and the dehydration of the S-form of NAD(P)HX at the expense of ADP, which is converted to AMP. This allows the repair of both epimers of NAD(P)HX, a damaged form of NAD(P)H that is a result of enzymatic or heat-dependent hydration.</text>
</comment>
<evidence type="ECO:0000313" key="23">
    <source>
        <dbReference type="Proteomes" id="UP000241736"/>
    </source>
</evidence>
<comment type="similarity">
    <text evidence="17">Belongs to the NnrD/CARKD family.</text>
</comment>
<evidence type="ECO:0000256" key="15">
    <source>
        <dbReference type="ARBA" id="ARBA00048238"/>
    </source>
</evidence>
<dbReference type="NCBIfam" id="TIGR00196">
    <property type="entry name" value="yjeF_cterm"/>
    <property type="match status" value="1"/>
</dbReference>
<comment type="caution">
    <text evidence="18">Lacks conserved residue(s) required for the propagation of feature annotation.</text>
</comment>
<evidence type="ECO:0000259" key="20">
    <source>
        <dbReference type="PROSITE" id="PS51383"/>
    </source>
</evidence>
<dbReference type="HAMAP" id="MF_01966">
    <property type="entry name" value="NADHX_epimerase"/>
    <property type="match status" value="1"/>
</dbReference>
<evidence type="ECO:0000256" key="1">
    <source>
        <dbReference type="ARBA" id="ARBA00000013"/>
    </source>
</evidence>
<feature type="binding site" evidence="18">
    <location>
        <begin position="128"/>
        <end position="134"/>
    </location>
    <ligand>
        <name>(6S)-NADPHX</name>
        <dbReference type="ChEBI" id="CHEBI:64076"/>
    </ligand>
</feature>
<keyword evidence="10 17" id="KW-0520">NAD</keyword>
<comment type="cofactor">
    <cofactor evidence="17">
        <name>Mg(2+)</name>
        <dbReference type="ChEBI" id="CHEBI:18420"/>
    </cofactor>
</comment>
<dbReference type="GO" id="GO:0052856">
    <property type="term" value="F:NAD(P)HX epimerase activity"/>
    <property type="evidence" value="ECO:0007669"/>
    <property type="project" value="UniProtKB-UniRule"/>
</dbReference>
<feature type="binding site" evidence="18">
    <location>
        <position position="160"/>
    </location>
    <ligand>
        <name>K(+)</name>
        <dbReference type="ChEBI" id="CHEBI:29103"/>
    </ligand>
</feature>
<feature type="binding site" evidence="17">
    <location>
        <position position="259"/>
    </location>
    <ligand>
        <name>(6S)-NADPHX</name>
        <dbReference type="ChEBI" id="CHEBI:64076"/>
    </ligand>
</feature>
<evidence type="ECO:0000256" key="11">
    <source>
        <dbReference type="ARBA" id="ARBA00023235"/>
    </source>
</evidence>
<dbReference type="PIRSF" id="PIRSF017184">
    <property type="entry name" value="Nnr"/>
    <property type="match status" value="1"/>
</dbReference>
<dbReference type="InterPro" id="IPR030677">
    <property type="entry name" value="Nnr"/>
</dbReference>
<comment type="function">
    <text evidence="17">Catalyzes the dehydration of the S-form of NAD(P)HX at the expense of ADP, which is converted to AMP. Together with NAD(P)HX epimerase, which catalyzes the epimerization of the S- and R-forms, the enzyme allows the repair of both epimers of NAD(P)HX, a damaged form of NAD(P)H that is a result of enzymatic or heat-dependent hydration.</text>
</comment>
<comment type="similarity">
    <text evidence="3 19">In the N-terminal section; belongs to the NnrE/AIBP family.</text>
</comment>
<feature type="binding site" evidence="18">
    <location>
        <position position="157"/>
    </location>
    <ligand>
        <name>(6S)-NADPHX</name>
        <dbReference type="ChEBI" id="CHEBI:64076"/>
    </ligand>
</feature>
<comment type="catalytic activity">
    <reaction evidence="1 18 19">
        <text>(6R)-NADHX = (6S)-NADHX</text>
        <dbReference type="Rhea" id="RHEA:32215"/>
        <dbReference type="ChEBI" id="CHEBI:64074"/>
        <dbReference type="ChEBI" id="CHEBI:64075"/>
        <dbReference type="EC" id="5.1.99.6"/>
    </reaction>
</comment>
<evidence type="ECO:0000256" key="5">
    <source>
        <dbReference type="ARBA" id="ARBA00022723"/>
    </source>
</evidence>
<keyword evidence="12 17" id="KW-0456">Lyase</keyword>
<dbReference type="Gene3D" id="3.40.1190.20">
    <property type="match status" value="1"/>
</dbReference>
<evidence type="ECO:0000256" key="10">
    <source>
        <dbReference type="ARBA" id="ARBA00023027"/>
    </source>
</evidence>
<keyword evidence="7 17" id="KW-0067">ATP-binding</keyword>